<keyword evidence="5" id="KW-1185">Reference proteome</keyword>
<dbReference type="SUPFAM" id="SSF48403">
    <property type="entry name" value="Ankyrin repeat"/>
    <property type="match status" value="1"/>
</dbReference>
<dbReference type="PROSITE" id="PS50297">
    <property type="entry name" value="ANK_REP_REGION"/>
    <property type="match status" value="1"/>
</dbReference>
<dbReference type="Gene3D" id="1.25.40.20">
    <property type="entry name" value="Ankyrin repeat-containing domain"/>
    <property type="match status" value="1"/>
</dbReference>
<evidence type="ECO:0000313" key="5">
    <source>
        <dbReference type="Proteomes" id="UP000023152"/>
    </source>
</evidence>
<dbReference type="InterPro" id="IPR002110">
    <property type="entry name" value="Ankyrin_rpt"/>
</dbReference>
<organism evidence="4 5">
    <name type="scientific">Reticulomyxa filosa</name>
    <dbReference type="NCBI Taxonomy" id="46433"/>
    <lineage>
        <taxon>Eukaryota</taxon>
        <taxon>Sar</taxon>
        <taxon>Rhizaria</taxon>
        <taxon>Retaria</taxon>
        <taxon>Foraminifera</taxon>
        <taxon>Monothalamids</taxon>
        <taxon>Reticulomyxidae</taxon>
        <taxon>Reticulomyxa</taxon>
    </lineage>
</organism>
<reference evidence="4 5" key="1">
    <citation type="journal article" date="2013" name="Curr. Biol.">
        <title>The Genome of the Foraminiferan Reticulomyxa filosa.</title>
        <authorList>
            <person name="Glockner G."/>
            <person name="Hulsmann N."/>
            <person name="Schleicher M."/>
            <person name="Noegel A.A."/>
            <person name="Eichinger L."/>
            <person name="Gallinger C."/>
            <person name="Pawlowski J."/>
            <person name="Sierra R."/>
            <person name="Euteneuer U."/>
            <person name="Pillet L."/>
            <person name="Moustafa A."/>
            <person name="Platzer M."/>
            <person name="Groth M."/>
            <person name="Szafranski K."/>
            <person name="Schliwa M."/>
        </authorList>
    </citation>
    <scope>NUCLEOTIDE SEQUENCE [LARGE SCALE GENOMIC DNA]</scope>
</reference>
<comment type="caution">
    <text evidence="4">The sequence shown here is derived from an EMBL/GenBank/DDBJ whole genome shotgun (WGS) entry which is preliminary data.</text>
</comment>
<dbReference type="PROSITE" id="PS50088">
    <property type="entry name" value="ANK_REPEAT"/>
    <property type="match status" value="1"/>
</dbReference>
<name>X6MPW8_RETFI</name>
<proteinExistence type="predicted"/>
<dbReference type="SMART" id="SM00248">
    <property type="entry name" value="ANK"/>
    <property type="match status" value="2"/>
</dbReference>
<feature type="repeat" description="ANK" evidence="3">
    <location>
        <begin position="163"/>
        <end position="195"/>
    </location>
</feature>
<evidence type="ECO:0000256" key="1">
    <source>
        <dbReference type="ARBA" id="ARBA00022737"/>
    </source>
</evidence>
<dbReference type="OrthoDB" id="194358at2759"/>
<dbReference type="Pfam" id="PF12796">
    <property type="entry name" value="Ank_2"/>
    <property type="match status" value="1"/>
</dbReference>
<dbReference type="InterPro" id="IPR036770">
    <property type="entry name" value="Ankyrin_rpt-contain_sf"/>
</dbReference>
<evidence type="ECO:0000256" key="2">
    <source>
        <dbReference type="ARBA" id="ARBA00023043"/>
    </source>
</evidence>
<keyword evidence="1" id="KW-0677">Repeat</keyword>
<dbReference type="EMBL" id="ASPP01019429">
    <property type="protein sequence ID" value="ETO15145.1"/>
    <property type="molecule type" value="Genomic_DNA"/>
</dbReference>
<keyword evidence="2 3" id="KW-0040">ANK repeat</keyword>
<evidence type="ECO:0000313" key="4">
    <source>
        <dbReference type="EMBL" id="ETO15145.1"/>
    </source>
</evidence>
<dbReference type="PANTHER" id="PTHR24173:SF74">
    <property type="entry name" value="ANKYRIN REPEAT DOMAIN-CONTAINING PROTEIN 16"/>
    <property type="match status" value="1"/>
</dbReference>
<sequence length="977" mass="111897">MMMFDETVTPDGPEPILPPVLTIEDLVLQDRGKELETWLEKHMEAKKSVLKLLLLALRRGRWSCATVLLRQDKTLLEYRDDSQQNICFYWADGAQRSNSENIEAATSWLRKHMDVHQMASMLNTANEEGSTVWHALAATGQHRVMLWMLDMLPGFDVNQANRYGYTALHKAARYGQRSTVQWLLHQGADICLLTVNGDRAEHEALKSGHVALASFIRPTIDWSVVIDANTQIAWQVRFDRAQATQFAFPKSSSIVAVSDAVLAHVACTTTTNTADNLIAHTLYRQAMGYAAAACVVAKQHAKSDTAFWLWSRYAYSQRLRILAHALPESTHSVPDNVYDSWTERLAKLRANCVTKETETTITTATTMKTTNSCFLYPQIAVQLTTGLCGFLESIWSFVMQRLPPCPCSYAMLLLGADITPYGNVKAACLIAENSSHVRNFFVHACSMFEVKGHYWQLLDRQILLHSYVFAGSEPLFATYQKTLRQCLDSNLQSWLSPRYLREDLALELVRQVVEGLHPMVQAANALQRGRVGVSVKEQLFLLPQQMLLALVLFYRVKKVHLSAQLIKLRELKALSFDSVQHLEYLLCQALHWSFVTQLHYESAYEWLHQPNTQFTPSEIRPYVLSSKEQDVLKGMFGILWPLYQCAKQWEQEASPQCLKKAILYQPDAIEKARFNDIDHIIRWHKMRYCLNPHDLEALLLEVHTHNTWYLQVARKTKYLKTWSQLQARKWAYTCVQSNLSLEVLELCRDLLGIPEDKSAFVEELEVHGRNNLTNTVDRHQLRREWLHNCQQELATYHAQWNTRIQQWSDDKKHSKLDADLAIVSWFRSEQKRGAFASVPSRSLCHLLTLLRPAFDGVTKQKITLLKQCETELGIDVTNNKSSLSRLVYVLLMKHRELDTYQSIYQKLVGIEVRLAFCQNLVILQRSADEGMQHFIGSVLAKLRRLPDQCGETVLWEEGKTLETYAPTAGGRSTSTPK</sequence>
<protein>
    <submittedName>
        <fullName evidence="4">Uncharacterized protein</fullName>
    </submittedName>
</protein>
<dbReference type="AlphaFoldDB" id="X6MPW8"/>
<dbReference type="Proteomes" id="UP000023152">
    <property type="component" value="Unassembled WGS sequence"/>
</dbReference>
<evidence type="ECO:0000256" key="3">
    <source>
        <dbReference type="PROSITE-ProRule" id="PRU00023"/>
    </source>
</evidence>
<gene>
    <name evidence="4" type="ORF">RFI_22222</name>
</gene>
<dbReference type="PANTHER" id="PTHR24173">
    <property type="entry name" value="ANKYRIN REPEAT CONTAINING"/>
    <property type="match status" value="1"/>
</dbReference>
<accession>X6MPW8</accession>